<protein>
    <recommendedName>
        <fullName evidence="1">Ribosomal protein bL31m N-terminal domain-containing protein</fullName>
    </recommendedName>
</protein>
<feature type="non-terminal residue" evidence="2">
    <location>
        <position position="82"/>
    </location>
</feature>
<keyword evidence="3" id="KW-1185">Reference proteome</keyword>
<dbReference type="PANTHER" id="PTHR28174">
    <property type="entry name" value="54S RIBOSOMAL PROTEIN L36, MITOCHONDRIAL"/>
    <property type="match status" value="1"/>
</dbReference>
<gene>
    <name evidence="2" type="ORF">M406DRAFT_234903</name>
</gene>
<dbReference type="GO" id="GO:0005762">
    <property type="term" value="C:mitochondrial large ribosomal subunit"/>
    <property type="evidence" value="ECO:0007669"/>
    <property type="project" value="InterPro"/>
</dbReference>
<organism evidence="2 3">
    <name type="scientific">Cryphonectria parasitica (strain ATCC 38755 / EP155)</name>
    <dbReference type="NCBI Taxonomy" id="660469"/>
    <lineage>
        <taxon>Eukaryota</taxon>
        <taxon>Fungi</taxon>
        <taxon>Dikarya</taxon>
        <taxon>Ascomycota</taxon>
        <taxon>Pezizomycotina</taxon>
        <taxon>Sordariomycetes</taxon>
        <taxon>Sordariomycetidae</taxon>
        <taxon>Diaporthales</taxon>
        <taxon>Cryphonectriaceae</taxon>
        <taxon>Cryphonectria-Endothia species complex</taxon>
        <taxon>Cryphonectria</taxon>
    </lineage>
</organism>
<dbReference type="PANTHER" id="PTHR28174:SF1">
    <property type="entry name" value="LARGE RIBOSOMAL SUBUNIT PROTEIN BL31M"/>
    <property type="match status" value="1"/>
</dbReference>
<dbReference type="OrthoDB" id="5587740at2759"/>
<evidence type="ECO:0000259" key="1">
    <source>
        <dbReference type="Pfam" id="PF21492"/>
    </source>
</evidence>
<dbReference type="Proteomes" id="UP000803844">
    <property type="component" value="Unassembled WGS sequence"/>
</dbReference>
<dbReference type="InterPro" id="IPR048874">
    <property type="entry name" value="Ribosomal_bL31m_N"/>
</dbReference>
<reference evidence="2" key="1">
    <citation type="journal article" date="2020" name="Phytopathology">
        <title>Genome sequence of the chestnut blight fungus Cryphonectria parasitica EP155: A fundamental resource for an archetypical invasive plant pathogen.</title>
        <authorList>
            <person name="Crouch J.A."/>
            <person name="Dawe A."/>
            <person name="Aerts A."/>
            <person name="Barry K."/>
            <person name="Churchill A.C.L."/>
            <person name="Grimwood J."/>
            <person name="Hillman B."/>
            <person name="Milgroom M.G."/>
            <person name="Pangilinan J."/>
            <person name="Smith M."/>
            <person name="Salamov A."/>
            <person name="Schmutz J."/>
            <person name="Yadav J."/>
            <person name="Grigoriev I.V."/>
            <person name="Nuss D."/>
        </authorList>
    </citation>
    <scope>NUCLEOTIDE SEQUENCE</scope>
    <source>
        <strain evidence="2">EP155</strain>
    </source>
</reference>
<dbReference type="Pfam" id="PF21492">
    <property type="entry name" value="bL31_N"/>
    <property type="match status" value="1"/>
</dbReference>
<dbReference type="InterPro" id="IPR034600">
    <property type="entry name" value="Ribosomal_bL31m"/>
</dbReference>
<sequence>QVRHATEVTRPKRPYTWTQIVQLSDGSTYTTRSTSPLPVYRSTKDTRNHLTWQPSEVSLQNVEVDEAGRLASFRQRFGTGYE</sequence>
<evidence type="ECO:0000313" key="2">
    <source>
        <dbReference type="EMBL" id="KAF3760163.1"/>
    </source>
</evidence>
<accession>A0A9P4XSM0</accession>
<dbReference type="GO" id="GO:0003735">
    <property type="term" value="F:structural constituent of ribosome"/>
    <property type="evidence" value="ECO:0007669"/>
    <property type="project" value="InterPro"/>
</dbReference>
<feature type="domain" description="Ribosomal protein bL31m N-terminal" evidence="1">
    <location>
        <begin position="9"/>
        <end position="55"/>
    </location>
</feature>
<dbReference type="RefSeq" id="XP_040771142.1">
    <property type="nucleotide sequence ID" value="XM_040916005.1"/>
</dbReference>
<comment type="caution">
    <text evidence="2">The sequence shown here is derived from an EMBL/GenBank/DDBJ whole genome shotgun (WGS) entry which is preliminary data.</text>
</comment>
<dbReference type="GO" id="GO:0032543">
    <property type="term" value="P:mitochondrial translation"/>
    <property type="evidence" value="ECO:0007669"/>
    <property type="project" value="InterPro"/>
</dbReference>
<dbReference type="AlphaFoldDB" id="A0A9P4XSM0"/>
<feature type="non-terminal residue" evidence="2">
    <location>
        <position position="1"/>
    </location>
</feature>
<name>A0A9P4XSM0_CRYP1</name>
<proteinExistence type="predicted"/>
<evidence type="ECO:0000313" key="3">
    <source>
        <dbReference type="Proteomes" id="UP000803844"/>
    </source>
</evidence>
<dbReference type="GeneID" id="63833134"/>
<dbReference type="Gene3D" id="6.20.130.10">
    <property type="match status" value="1"/>
</dbReference>
<dbReference type="EMBL" id="MU032353">
    <property type="protein sequence ID" value="KAF3760163.1"/>
    <property type="molecule type" value="Genomic_DNA"/>
</dbReference>